<dbReference type="AlphaFoldDB" id="A0A0G3EDV6"/>
<dbReference type="KEGG" id="vbl:L21SP4_01393"/>
<accession>A0A0G3EDV6</accession>
<feature type="compositionally biased region" description="Basic residues" evidence="1">
    <location>
        <begin position="1"/>
        <end position="11"/>
    </location>
</feature>
<protein>
    <submittedName>
        <fullName evidence="2">Uncharacterized protein</fullName>
    </submittedName>
</protein>
<feature type="compositionally biased region" description="Basic residues" evidence="1">
    <location>
        <begin position="42"/>
        <end position="54"/>
    </location>
</feature>
<dbReference type="Proteomes" id="UP000035268">
    <property type="component" value="Chromosome"/>
</dbReference>
<feature type="compositionally biased region" description="Low complexity" evidence="1">
    <location>
        <begin position="68"/>
        <end position="78"/>
    </location>
</feature>
<feature type="region of interest" description="Disordered" evidence="1">
    <location>
        <begin position="1"/>
        <end position="219"/>
    </location>
</feature>
<evidence type="ECO:0000313" key="2">
    <source>
        <dbReference type="EMBL" id="AKJ64641.1"/>
    </source>
</evidence>
<feature type="compositionally biased region" description="Basic residues" evidence="1">
    <location>
        <begin position="274"/>
        <end position="283"/>
    </location>
</feature>
<dbReference type="STRING" id="1307763.L21SP4_01393"/>
<feature type="region of interest" description="Disordered" evidence="1">
    <location>
        <begin position="234"/>
        <end position="283"/>
    </location>
</feature>
<feature type="compositionally biased region" description="Basic and acidic residues" evidence="1">
    <location>
        <begin position="183"/>
        <end position="193"/>
    </location>
</feature>
<sequence length="283" mass="30747">MRRVRRPRPTRRCGTFHPHPGGTGSTPSTGSPVGVAADPPLRRGRRVRRPRPTRRCGTFHPHPGGTGSTPSTGSPVGVAADPPLRRGRRVRRPRPAPKCGGFHPHPGGTGSTPSTGSPVGVAADPPLRRGRRVRRPRPAPKCGESHPHPGGTGSTPSTGSPVGVAADPPLRRGRRVRRPRPTRNAERFIRTLEGRVPPRPLHSRSAWQPTLHTGGDGAFGDRALPEMRRVSSAPWRDGFHPVHWIPGRRGSRPSTPAGMLERGITGPRRERGRNPRGRRRPRR</sequence>
<proteinExistence type="predicted"/>
<reference evidence="3" key="1">
    <citation type="submission" date="2015-02" db="EMBL/GenBank/DDBJ databases">
        <title>Description and complete genome sequence of the first cultured representative of the subdivision 5 of the Verrucomicrobia phylum.</title>
        <authorList>
            <person name="Spring S."/>
            <person name="Bunk B."/>
            <person name="Sproer C."/>
            <person name="Klenk H.-P."/>
        </authorList>
    </citation>
    <scope>NUCLEOTIDE SEQUENCE [LARGE SCALE GENOMIC DNA]</scope>
    <source>
        <strain evidence="3">L21-Fru-AB</strain>
    </source>
</reference>
<feature type="compositionally biased region" description="Basic residues" evidence="1">
    <location>
        <begin position="171"/>
        <end position="181"/>
    </location>
</feature>
<dbReference type="EMBL" id="CP010904">
    <property type="protein sequence ID" value="AKJ64641.1"/>
    <property type="molecule type" value="Genomic_DNA"/>
</dbReference>
<organism evidence="2 3">
    <name type="scientific">Kiritimatiella glycovorans</name>
    <dbReference type="NCBI Taxonomy" id="1307763"/>
    <lineage>
        <taxon>Bacteria</taxon>
        <taxon>Pseudomonadati</taxon>
        <taxon>Kiritimatiellota</taxon>
        <taxon>Kiritimatiellia</taxon>
        <taxon>Kiritimatiellales</taxon>
        <taxon>Kiritimatiellaceae</taxon>
        <taxon>Kiritimatiella</taxon>
    </lineage>
</organism>
<feature type="compositionally biased region" description="Low complexity" evidence="1">
    <location>
        <begin position="25"/>
        <end position="35"/>
    </location>
</feature>
<evidence type="ECO:0000313" key="3">
    <source>
        <dbReference type="Proteomes" id="UP000035268"/>
    </source>
</evidence>
<feature type="compositionally biased region" description="Basic residues" evidence="1">
    <location>
        <begin position="85"/>
        <end position="95"/>
    </location>
</feature>
<gene>
    <name evidence="2" type="ORF">L21SP4_01393</name>
</gene>
<feature type="compositionally biased region" description="Basic residues" evidence="1">
    <location>
        <begin position="128"/>
        <end position="138"/>
    </location>
</feature>
<reference evidence="2 3" key="2">
    <citation type="journal article" date="2016" name="ISME J.">
        <title>Characterization of the first cultured representative of Verrucomicrobia subdivision 5 indicates the proposal of a novel phylum.</title>
        <authorList>
            <person name="Spring S."/>
            <person name="Bunk B."/>
            <person name="Sproer C."/>
            <person name="Schumann P."/>
            <person name="Rohde M."/>
            <person name="Tindall B.J."/>
            <person name="Klenk H.P."/>
        </authorList>
    </citation>
    <scope>NUCLEOTIDE SEQUENCE [LARGE SCALE GENOMIC DNA]</scope>
    <source>
        <strain evidence="2 3">L21-Fru-AB</strain>
    </source>
</reference>
<evidence type="ECO:0000256" key="1">
    <source>
        <dbReference type="SAM" id="MobiDB-lite"/>
    </source>
</evidence>
<name>A0A0G3EDV6_9BACT</name>
<keyword evidence="3" id="KW-1185">Reference proteome</keyword>
<feature type="compositionally biased region" description="Low complexity" evidence="1">
    <location>
        <begin position="100"/>
        <end position="121"/>
    </location>
</feature>